<gene>
    <name evidence="2" type="ORF">OB960_25040</name>
</gene>
<dbReference type="PANTHER" id="PTHR43118:SF1">
    <property type="entry name" value="RHAMNOGALACTURONAN LYASE (EUROFUNG)"/>
    <property type="match status" value="1"/>
</dbReference>
<organism evidence="2 3">
    <name type="scientific">Natronoglomus mannanivorans</name>
    <dbReference type="NCBI Taxonomy" id="2979990"/>
    <lineage>
        <taxon>Archaea</taxon>
        <taxon>Methanobacteriati</taxon>
        <taxon>Methanobacteriota</taxon>
        <taxon>Stenosarchaea group</taxon>
        <taxon>Halobacteria</taxon>
        <taxon>Halobacteriales</taxon>
        <taxon>Natrialbaceae</taxon>
        <taxon>Natronoglomus</taxon>
    </lineage>
</organism>
<evidence type="ECO:0008006" key="4">
    <source>
        <dbReference type="Google" id="ProtNLM"/>
    </source>
</evidence>
<proteinExistence type="predicted"/>
<evidence type="ECO:0000313" key="3">
    <source>
        <dbReference type="Proteomes" id="UP001321018"/>
    </source>
</evidence>
<name>A0AAP2Z3M6_9EURY</name>
<dbReference type="AlphaFoldDB" id="A0AAP2Z3M6"/>
<reference evidence="2" key="1">
    <citation type="submission" date="2022-09" db="EMBL/GenBank/DDBJ databases">
        <title>Enrichment on poylsaccharides allowed isolation of novel metabolic and taxonomic groups of Haloarchaea.</title>
        <authorList>
            <person name="Sorokin D.Y."/>
            <person name="Elcheninov A.G."/>
            <person name="Khizhniak T.V."/>
            <person name="Kolganova T.V."/>
            <person name="Kublanov I.V."/>
        </authorList>
    </citation>
    <scope>NUCLEOTIDE SEQUENCE</scope>
    <source>
        <strain evidence="2">AArc-xg1-1</strain>
    </source>
</reference>
<sequence length="433" mass="47877">MSDGSTAPVSLGTIDTSPAGGRPKILLGDLTGDGRMELLFVQSDDINATYDPHQVHSLTAIDLDGTVRWQVGEPDPKGGGHGADFPAQIWDIDGDGRNEVVCVMDDRFRVLDGRTGELEREHELPNPDAHDCIVPANLTGGDDHRGDVILKDRYSQVWAMDEDFDLLWTHEGNTGHYPWAYDFDGDGRDEVMAGYDFLESDGTKRWSCEDIDEHADCIWVTDLNGDGEPQIAIGEGGLYVYDQHGDEHWRHRDPREVQHIAPGNYRRDVSGLQIAGLDRIVRGSRDRTGRDGIFLVDRDGNSLCKENRDPGGWVTIIEPMTGWDDGDLDYILAWRRGGGTNPTLYDGHLDPVVTFPVDGYLVHGDLLGTGTEQVVILEEDEDTAHVFGNEELSLEVPTDGTPLEQPKRLATSTLYPGGQLPLDHLSETQSRSQ</sequence>
<evidence type="ECO:0000313" key="2">
    <source>
        <dbReference type="EMBL" id="MCU4744639.1"/>
    </source>
</evidence>
<evidence type="ECO:0000256" key="1">
    <source>
        <dbReference type="SAM" id="MobiDB-lite"/>
    </source>
</evidence>
<accession>A0AAP2Z3M6</accession>
<dbReference type="SUPFAM" id="SSF69318">
    <property type="entry name" value="Integrin alpha N-terminal domain"/>
    <property type="match status" value="1"/>
</dbReference>
<dbReference type="InterPro" id="IPR034641">
    <property type="entry name" value="RGL11"/>
</dbReference>
<dbReference type="Proteomes" id="UP001321018">
    <property type="component" value="Unassembled WGS sequence"/>
</dbReference>
<feature type="region of interest" description="Disordered" evidence="1">
    <location>
        <begin position="396"/>
        <end position="433"/>
    </location>
</feature>
<dbReference type="RefSeq" id="WP_338006440.1">
    <property type="nucleotide sequence ID" value="NZ_JAOPKA010000035.1"/>
</dbReference>
<dbReference type="PANTHER" id="PTHR43118">
    <property type="entry name" value="RHAMNOGALACTURONAN LYASE (EUROFUNG)"/>
    <property type="match status" value="1"/>
</dbReference>
<dbReference type="Gene3D" id="2.130.10.10">
    <property type="entry name" value="YVTN repeat-like/Quinoprotein amine dehydrogenase"/>
    <property type="match status" value="1"/>
</dbReference>
<comment type="caution">
    <text evidence="2">The sequence shown here is derived from an EMBL/GenBank/DDBJ whole genome shotgun (WGS) entry which is preliminary data.</text>
</comment>
<protein>
    <recommendedName>
        <fullName evidence="4">Repeat domain-containing protein</fullName>
    </recommendedName>
</protein>
<dbReference type="InterPro" id="IPR015943">
    <property type="entry name" value="WD40/YVTN_repeat-like_dom_sf"/>
</dbReference>
<dbReference type="EMBL" id="JAOPKA010000035">
    <property type="protein sequence ID" value="MCU4744639.1"/>
    <property type="molecule type" value="Genomic_DNA"/>
</dbReference>
<dbReference type="InterPro" id="IPR028994">
    <property type="entry name" value="Integrin_alpha_N"/>
</dbReference>